<reference evidence="1 2" key="1">
    <citation type="journal article" date="2014" name="Curr. Biol.">
        <title>The genome of the clonal raider ant Cerapachys biroi.</title>
        <authorList>
            <person name="Oxley P.R."/>
            <person name="Ji L."/>
            <person name="Fetter-Pruneda I."/>
            <person name="McKenzie S.K."/>
            <person name="Li C."/>
            <person name="Hu H."/>
            <person name="Zhang G."/>
            <person name="Kronauer D.J."/>
        </authorList>
    </citation>
    <scope>NUCLEOTIDE SEQUENCE [LARGE SCALE GENOMIC DNA]</scope>
</reference>
<dbReference type="EMBL" id="KK107013">
    <property type="protein sequence ID" value="EZA62881.1"/>
    <property type="molecule type" value="Genomic_DNA"/>
</dbReference>
<protein>
    <submittedName>
        <fullName evidence="1">Uncharacterized protein</fullName>
    </submittedName>
</protein>
<evidence type="ECO:0000313" key="1">
    <source>
        <dbReference type="EMBL" id="EZA62881.1"/>
    </source>
</evidence>
<gene>
    <name evidence="1" type="ORF">X777_04590</name>
</gene>
<evidence type="ECO:0000313" key="2">
    <source>
        <dbReference type="Proteomes" id="UP000053097"/>
    </source>
</evidence>
<dbReference type="AlphaFoldDB" id="A0A026X4C5"/>
<keyword evidence="2" id="KW-1185">Reference proteome</keyword>
<name>A0A026X4C5_OOCBI</name>
<sequence length="52" mass="5959">MICDSSLPQWATTLARDNKGNMKIAHAIRGSHGYLKWFKLFTSAKPLRRLEV</sequence>
<proteinExistence type="predicted"/>
<dbReference type="Proteomes" id="UP000053097">
    <property type="component" value="Unassembled WGS sequence"/>
</dbReference>
<organism evidence="1 2">
    <name type="scientific">Ooceraea biroi</name>
    <name type="common">Clonal raider ant</name>
    <name type="synonym">Cerapachys biroi</name>
    <dbReference type="NCBI Taxonomy" id="2015173"/>
    <lineage>
        <taxon>Eukaryota</taxon>
        <taxon>Metazoa</taxon>
        <taxon>Ecdysozoa</taxon>
        <taxon>Arthropoda</taxon>
        <taxon>Hexapoda</taxon>
        <taxon>Insecta</taxon>
        <taxon>Pterygota</taxon>
        <taxon>Neoptera</taxon>
        <taxon>Endopterygota</taxon>
        <taxon>Hymenoptera</taxon>
        <taxon>Apocrita</taxon>
        <taxon>Aculeata</taxon>
        <taxon>Formicoidea</taxon>
        <taxon>Formicidae</taxon>
        <taxon>Dorylinae</taxon>
        <taxon>Ooceraea</taxon>
    </lineage>
</organism>
<accession>A0A026X4C5</accession>